<gene>
    <name evidence="2" type="ORF">M9Y10_014273</name>
</gene>
<dbReference type="SUPFAM" id="SSF54001">
    <property type="entry name" value="Cysteine proteinases"/>
    <property type="match status" value="1"/>
</dbReference>
<evidence type="ECO:0000259" key="1">
    <source>
        <dbReference type="SMART" id="SM00645"/>
    </source>
</evidence>
<proteinExistence type="predicted"/>
<dbReference type="Pfam" id="PF00112">
    <property type="entry name" value="Peptidase_C1"/>
    <property type="match status" value="1"/>
</dbReference>
<protein>
    <submittedName>
        <fullName evidence="2">Tubulointerstitial nephritis antigen-like</fullName>
    </submittedName>
</protein>
<dbReference type="Proteomes" id="UP001470230">
    <property type="component" value="Unassembled WGS sequence"/>
</dbReference>
<feature type="domain" description="Peptidase C1A papain C-terminal" evidence="1">
    <location>
        <begin position="96"/>
        <end position="356"/>
    </location>
</feature>
<organism evidence="2 3">
    <name type="scientific">Tritrichomonas musculus</name>
    <dbReference type="NCBI Taxonomy" id="1915356"/>
    <lineage>
        <taxon>Eukaryota</taxon>
        <taxon>Metamonada</taxon>
        <taxon>Parabasalia</taxon>
        <taxon>Tritrichomonadida</taxon>
        <taxon>Tritrichomonadidae</taxon>
        <taxon>Tritrichomonas</taxon>
    </lineage>
</organism>
<accession>A0ABR2L2A4</accession>
<evidence type="ECO:0000313" key="2">
    <source>
        <dbReference type="EMBL" id="KAK8896375.1"/>
    </source>
</evidence>
<name>A0ABR2L2A4_9EUKA</name>
<evidence type="ECO:0000313" key="3">
    <source>
        <dbReference type="Proteomes" id="UP001470230"/>
    </source>
</evidence>
<sequence>MMLIFLSFLVSTLKENDHLITHDLVNRINNDSQSTFTAKLNRRFMNMTIGDSRRFLSPVMKIPLQHGSSRPIGANISEYSNFSHVITGYTNEQLKLNEYKFTVYNNQNFCSSWATAVTSAMSLSLSIHSKKLINLSIQYIIDCDIFGDSCMQRPALNSYEPFYRRFIPQTDQWDQNENVLRSPPKNLTDDICKDNNGCFPNLKNCQRNQVLSGECNATDFYLNCPVYLLNNWKWMQSHLWEVGPITSSIFVKQSLFTYDGGIYSSESKFDDKIIGMMDVTIIGWGKAYQIKSEREEKWWYVIPHLGTDFGETAGSIFNDDERKALGLENPNQKTGIMRFNMSYDDSGIESQSIGAVPYNFIPKTLRMSNKT</sequence>
<dbReference type="InterPro" id="IPR038765">
    <property type="entry name" value="Papain-like_cys_pep_sf"/>
</dbReference>
<dbReference type="SMART" id="SM00645">
    <property type="entry name" value="Pept_C1"/>
    <property type="match status" value="1"/>
</dbReference>
<dbReference type="EMBL" id="JAPFFF010000002">
    <property type="protein sequence ID" value="KAK8896375.1"/>
    <property type="molecule type" value="Genomic_DNA"/>
</dbReference>
<keyword evidence="3" id="KW-1185">Reference proteome</keyword>
<dbReference type="InterPro" id="IPR000668">
    <property type="entry name" value="Peptidase_C1A_C"/>
</dbReference>
<dbReference type="Gene3D" id="3.90.70.10">
    <property type="entry name" value="Cysteine proteinases"/>
    <property type="match status" value="1"/>
</dbReference>
<comment type="caution">
    <text evidence="2">The sequence shown here is derived from an EMBL/GenBank/DDBJ whole genome shotgun (WGS) entry which is preliminary data.</text>
</comment>
<reference evidence="2 3" key="1">
    <citation type="submission" date="2024-04" db="EMBL/GenBank/DDBJ databases">
        <title>Tritrichomonas musculus Genome.</title>
        <authorList>
            <person name="Alves-Ferreira E."/>
            <person name="Grigg M."/>
            <person name="Lorenzi H."/>
            <person name="Galac M."/>
        </authorList>
    </citation>
    <scope>NUCLEOTIDE SEQUENCE [LARGE SCALE GENOMIC DNA]</scope>
    <source>
        <strain evidence="2 3">EAF2021</strain>
    </source>
</reference>